<gene>
    <name evidence="1" type="ORF">FIV34_14730</name>
</gene>
<reference evidence="1 2" key="1">
    <citation type="submission" date="2019-06" db="EMBL/GenBank/DDBJ databases">
        <title>A complete genome sequence for Luteibacter pinisoli MAH-14.</title>
        <authorList>
            <person name="Baltrus D.A."/>
        </authorList>
    </citation>
    <scope>NUCLEOTIDE SEQUENCE [LARGE SCALE GENOMIC DNA]</scope>
    <source>
        <strain evidence="1 2">MAH-14</strain>
    </source>
</reference>
<protein>
    <submittedName>
        <fullName evidence="1">DUF3223 domain-containing protein</fullName>
    </submittedName>
</protein>
<evidence type="ECO:0000313" key="1">
    <source>
        <dbReference type="EMBL" id="QDE40374.1"/>
    </source>
</evidence>
<dbReference type="RefSeq" id="WP_139984024.1">
    <property type="nucleotide sequence ID" value="NZ_CP041046.1"/>
</dbReference>
<dbReference type="Proteomes" id="UP000316093">
    <property type="component" value="Chromosome"/>
</dbReference>
<proteinExistence type="predicted"/>
<dbReference type="Gene3D" id="3.10.450.40">
    <property type="match status" value="1"/>
</dbReference>
<dbReference type="Pfam" id="PF11523">
    <property type="entry name" value="DUF3223"/>
    <property type="match status" value="1"/>
</dbReference>
<dbReference type="EMBL" id="CP041046">
    <property type="protein sequence ID" value="QDE40374.1"/>
    <property type="molecule type" value="Genomic_DNA"/>
</dbReference>
<dbReference type="KEGG" id="lpy:FIV34_14730"/>
<organism evidence="1 2">
    <name type="scientific">Luteibacter pinisoli</name>
    <dbReference type="NCBI Taxonomy" id="2589080"/>
    <lineage>
        <taxon>Bacteria</taxon>
        <taxon>Pseudomonadati</taxon>
        <taxon>Pseudomonadota</taxon>
        <taxon>Gammaproteobacteria</taxon>
        <taxon>Lysobacterales</taxon>
        <taxon>Rhodanobacteraceae</taxon>
        <taxon>Luteibacter</taxon>
    </lineage>
</organism>
<dbReference type="AlphaFoldDB" id="A0A4Y5Z5G9"/>
<dbReference type="PANTHER" id="PTHR33415">
    <property type="entry name" value="PROTEIN EMBRYO DEFECTIVE 514"/>
    <property type="match status" value="1"/>
</dbReference>
<dbReference type="PANTHER" id="PTHR33415:SF12">
    <property type="entry name" value="PROTEIN EMBRYO DEFECTIVE 514"/>
    <property type="match status" value="1"/>
</dbReference>
<name>A0A4Y5Z5G9_9GAMM</name>
<accession>A0A4Y5Z5G9</accession>
<sequence length="99" mass="11145">MGRSIPVQIGDTLFGSKKAAKDHFKAMLGRYDIGDRVSEDDAKQLRELLKRHGEYGTKKGVGVAHFEVLGADYGSRCFHVVRIDGSFEDFSYPYCVDQR</sequence>
<dbReference type="OrthoDB" id="4177831at2"/>
<dbReference type="InterPro" id="IPR044673">
    <property type="entry name" value="DCL-like"/>
</dbReference>
<keyword evidence="2" id="KW-1185">Reference proteome</keyword>
<evidence type="ECO:0000313" key="2">
    <source>
        <dbReference type="Proteomes" id="UP000316093"/>
    </source>
</evidence>